<evidence type="ECO:0000313" key="14">
    <source>
        <dbReference type="EMBL" id="RXN38426.1"/>
    </source>
</evidence>
<reference evidence="14 15" key="1">
    <citation type="submission" date="2018-03" db="EMBL/GenBank/DDBJ databases">
        <title>Draft genome sequence of Rohu Carp (Labeo rohita).</title>
        <authorList>
            <person name="Das P."/>
            <person name="Kushwaha B."/>
            <person name="Joshi C.G."/>
            <person name="Kumar D."/>
            <person name="Nagpure N.S."/>
            <person name="Sahoo L."/>
            <person name="Das S.P."/>
            <person name="Bit A."/>
            <person name="Patnaik S."/>
            <person name="Meher P.K."/>
            <person name="Jayasankar P."/>
            <person name="Koringa P.G."/>
            <person name="Patel N.V."/>
            <person name="Hinsu A.T."/>
            <person name="Kumar R."/>
            <person name="Pandey M."/>
            <person name="Agarwal S."/>
            <person name="Srivastava S."/>
            <person name="Singh M."/>
            <person name="Iquebal M.A."/>
            <person name="Jaiswal S."/>
            <person name="Angadi U.B."/>
            <person name="Kumar N."/>
            <person name="Raza M."/>
            <person name="Shah T.M."/>
            <person name="Rai A."/>
            <person name="Jena J.K."/>
        </authorList>
    </citation>
    <scope>NUCLEOTIDE SEQUENCE [LARGE SCALE GENOMIC DNA]</scope>
    <source>
        <strain evidence="14">DASCIFA01</strain>
        <tissue evidence="14">Testis</tissue>
    </source>
</reference>
<dbReference type="PROSITE" id="PS00237">
    <property type="entry name" value="G_PROTEIN_RECEP_F1_1"/>
    <property type="match status" value="1"/>
</dbReference>
<dbReference type="GO" id="GO:0019957">
    <property type="term" value="F:C-C chemokine binding"/>
    <property type="evidence" value="ECO:0007669"/>
    <property type="project" value="TreeGrafter"/>
</dbReference>
<dbReference type="SUPFAM" id="SSF54452">
    <property type="entry name" value="MHC antigen-recognition domain"/>
    <property type="match status" value="1"/>
</dbReference>
<evidence type="ECO:0000256" key="5">
    <source>
        <dbReference type="ARBA" id="ARBA00023040"/>
    </source>
</evidence>
<dbReference type="GO" id="GO:0060326">
    <property type="term" value="P:cell chemotaxis"/>
    <property type="evidence" value="ECO:0007669"/>
    <property type="project" value="TreeGrafter"/>
</dbReference>
<keyword evidence="6 12" id="KW-0472">Membrane</keyword>
<dbReference type="InterPro" id="IPR013783">
    <property type="entry name" value="Ig-like_fold"/>
</dbReference>
<keyword evidence="2" id="KW-1003">Cell membrane</keyword>
<keyword evidence="7 11" id="KW-0675">Receptor</keyword>
<evidence type="ECO:0000256" key="9">
    <source>
        <dbReference type="ARBA" id="ARBA00023224"/>
    </source>
</evidence>
<dbReference type="SMART" id="SM00407">
    <property type="entry name" value="IGc1"/>
    <property type="match status" value="1"/>
</dbReference>
<evidence type="ECO:0000256" key="1">
    <source>
        <dbReference type="ARBA" id="ARBA00004651"/>
    </source>
</evidence>
<dbReference type="GO" id="GO:0006955">
    <property type="term" value="P:immune response"/>
    <property type="evidence" value="ECO:0007669"/>
    <property type="project" value="TreeGrafter"/>
</dbReference>
<protein>
    <submittedName>
        <fullName evidence="14">C-C chemokine receptor type 5-like protein</fullName>
    </submittedName>
</protein>
<dbReference type="PANTHER" id="PTHR10489:SF686">
    <property type="entry name" value="C-C CHEMOKINE RECEPTOR TYPE 5"/>
    <property type="match status" value="1"/>
</dbReference>
<dbReference type="InterPro" id="IPR000355">
    <property type="entry name" value="Chemokine_rcpt"/>
</dbReference>
<evidence type="ECO:0000313" key="15">
    <source>
        <dbReference type="Proteomes" id="UP000290572"/>
    </source>
</evidence>
<dbReference type="InterPro" id="IPR000276">
    <property type="entry name" value="GPCR_Rhodpsn"/>
</dbReference>
<evidence type="ECO:0000256" key="3">
    <source>
        <dbReference type="ARBA" id="ARBA00022692"/>
    </source>
</evidence>
<proteinExistence type="inferred from homology"/>
<gene>
    <name evidence="14" type="ORF">ROHU_001119</name>
</gene>
<feature type="transmembrane region" description="Helical" evidence="12">
    <location>
        <begin position="579"/>
        <end position="602"/>
    </location>
</feature>
<dbReference type="GO" id="GO:0016493">
    <property type="term" value="F:C-C chemokine receptor activity"/>
    <property type="evidence" value="ECO:0007669"/>
    <property type="project" value="TreeGrafter"/>
</dbReference>
<evidence type="ECO:0000256" key="6">
    <source>
        <dbReference type="ARBA" id="ARBA00023136"/>
    </source>
</evidence>
<dbReference type="CDD" id="cd14984">
    <property type="entry name" value="7tmA_Chemokine_R"/>
    <property type="match status" value="1"/>
</dbReference>
<dbReference type="InterPro" id="IPR017452">
    <property type="entry name" value="GPCR_Rhodpsn_7TM"/>
</dbReference>
<feature type="transmembrane region" description="Helical" evidence="12">
    <location>
        <begin position="538"/>
        <end position="559"/>
    </location>
</feature>
<dbReference type="InterPro" id="IPR037055">
    <property type="entry name" value="MHC_I-like_Ag-recog_sf"/>
</dbReference>
<dbReference type="PROSITE" id="PS00290">
    <property type="entry name" value="IG_MHC"/>
    <property type="match status" value="1"/>
</dbReference>
<keyword evidence="4 12" id="KW-1133">Transmembrane helix</keyword>
<dbReference type="PRINTS" id="PR00237">
    <property type="entry name" value="GPCRRHODOPSN"/>
</dbReference>
<evidence type="ECO:0000256" key="10">
    <source>
        <dbReference type="ARBA" id="ARBA00023319"/>
    </source>
</evidence>
<dbReference type="Pfam" id="PF00001">
    <property type="entry name" value="7tm_1"/>
    <property type="match status" value="1"/>
</dbReference>
<keyword evidence="5 11" id="KW-0297">G-protein coupled receptor</keyword>
<evidence type="ECO:0000256" key="11">
    <source>
        <dbReference type="RuleBase" id="RU000688"/>
    </source>
</evidence>
<dbReference type="InterPro" id="IPR050119">
    <property type="entry name" value="CCR1-9-like"/>
</dbReference>
<dbReference type="PANTHER" id="PTHR10489">
    <property type="entry name" value="CELL ADHESION MOLECULE"/>
    <property type="match status" value="1"/>
</dbReference>
<dbReference type="Proteomes" id="UP000290572">
    <property type="component" value="Unassembled WGS sequence"/>
</dbReference>
<feature type="transmembrane region" description="Helical" evidence="12">
    <location>
        <begin position="502"/>
        <end position="526"/>
    </location>
</feature>
<comment type="subcellular location">
    <subcellularLocation>
        <location evidence="1">Cell membrane</location>
        <topology evidence="1">Multi-pass membrane protein</topology>
    </subcellularLocation>
</comment>
<dbReference type="InterPro" id="IPR011161">
    <property type="entry name" value="MHC_I-like_Ag-recog"/>
</dbReference>
<dbReference type="EMBL" id="QBIY01004844">
    <property type="protein sequence ID" value="RXN38426.1"/>
    <property type="molecule type" value="Genomic_DNA"/>
</dbReference>
<evidence type="ECO:0000256" key="8">
    <source>
        <dbReference type="ARBA" id="ARBA00023180"/>
    </source>
</evidence>
<dbReference type="Gene3D" id="1.20.1070.10">
    <property type="entry name" value="Rhodopsin 7-helix transmembrane proteins"/>
    <property type="match status" value="1"/>
</dbReference>
<dbReference type="Pfam" id="PF07654">
    <property type="entry name" value="C1-set"/>
    <property type="match status" value="1"/>
</dbReference>
<comment type="caution">
    <text evidence="14">The sequence shown here is derived from an EMBL/GenBank/DDBJ whole genome shotgun (WGS) entry which is preliminary data.</text>
</comment>
<dbReference type="Gene3D" id="2.60.40.10">
    <property type="entry name" value="Immunoglobulins"/>
    <property type="match status" value="1"/>
</dbReference>
<feature type="domain" description="G-protein coupled receptors family 1 profile" evidence="13">
    <location>
        <begin position="361"/>
        <end position="599"/>
    </location>
</feature>
<feature type="transmembrane region" description="Helical" evidence="12">
    <location>
        <begin position="458"/>
        <end position="478"/>
    </location>
</feature>
<evidence type="ECO:0000256" key="4">
    <source>
        <dbReference type="ARBA" id="ARBA00022989"/>
    </source>
</evidence>
<dbReference type="PROSITE" id="PS50262">
    <property type="entry name" value="G_PROTEIN_RECEP_F1_2"/>
    <property type="match status" value="1"/>
</dbReference>
<dbReference type="InterPro" id="IPR003006">
    <property type="entry name" value="Ig/MHC_CS"/>
</dbReference>
<dbReference type="GO" id="GO:0019722">
    <property type="term" value="P:calcium-mediated signaling"/>
    <property type="evidence" value="ECO:0007669"/>
    <property type="project" value="TreeGrafter"/>
</dbReference>
<dbReference type="SUPFAM" id="SSF81321">
    <property type="entry name" value="Family A G protein-coupled receptor-like"/>
    <property type="match status" value="1"/>
</dbReference>
<accession>A0A498P3C8</accession>
<dbReference type="SUPFAM" id="SSF48726">
    <property type="entry name" value="Immunoglobulin"/>
    <property type="match status" value="1"/>
</dbReference>
<dbReference type="InterPro" id="IPR011162">
    <property type="entry name" value="MHC_I/II-like_Ag-recog"/>
</dbReference>
<dbReference type="GO" id="GO:0009897">
    <property type="term" value="C:external side of plasma membrane"/>
    <property type="evidence" value="ECO:0007669"/>
    <property type="project" value="TreeGrafter"/>
</dbReference>
<evidence type="ECO:0000256" key="7">
    <source>
        <dbReference type="ARBA" id="ARBA00023170"/>
    </source>
</evidence>
<keyword evidence="8" id="KW-0325">Glycoprotein</keyword>
<keyword evidence="3 11" id="KW-0812">Transmembrane</keyword>
<dbReference type="PRINTS" id="PR00657">
    <property type="entry name" value="CCCHEMOKINER"/>
</dbReference>
<feature type="transmembrane region" description="Helical" evidence="12">
    <location>
        <begin position="382"/>
        <end position="402"/>
    </location>
</feature>
<comment type="similarity">
    <text evidence="11">Belongs to the G-protein coupled receptor 1 family.</text>
</comment>
<dbReference type="InterPro" id="IPR036179">
    <property type="entry name" value="Ig-like_dom_sf"/>
</dbReference>
<dbReference type="Pfam" id="PF00129">
    <property type="entry name" value="MHC_I"/>
    <property type="match status" value="1"/>
</dbReference>
<evidence type="ECO:0000259" key="13">
    <source>
        <dbReference type="PROSITE" id="PS50262"/>
    </source>
</evidence>
<organism evidence="14 15">
    <name type="scientific">Labeo rohita</name>
    <name type="common">Indian major carp</name>
    <name type="synonym">Cyprinus rohita</name>
    <dbReference type="NCBI Taxonomy" id="84645"/>
    <lineage>
        <taxon>Eukaryota</taxon>
        <taxon>Metazoa</taxon>
        <taxon>Chordata</taxon>
        <taxon>Craniata</taxon>
        <taxon>Vertebrata</taxon>
        <taxon>Euteleostomi</taxon>
        <taxon>Actinopterygii</taxon>
        <taxon>Neopterygii</taxon>
        <taxon>Teleostei</taxon>
        <taxon>Ostariophysi</taxon>
        <taxon>Cypriniformes</taxon>
        <taxon>Cyprinidae</taxon>
        <taxon>Labeoninae</taxon>
        <taxon>Labeonini</taxon>
        <taxon>Labeo</taxon>
    </lineage>
</organism>
<evidence type="ECO:0000256" key="2">
    <source>
        <dbReference type="ARBA" id="ARBA00022475"/>
    </source>
</evidence>
<keyword evidence="10" id="KW-0393">Immunoglobulin domain</keyword>
<dbReference type="AlphaFoldDB" id="A0A498P3C8"/>
<dbReference type="GO" id="GO:0007204">
    <property type="term" value="P:positive regulation of cytosolic calcium ion concentration"/>
    <property type="evidence" value="ECO:0007669"/>
    <property type="project" value="TreeGrafter"/>
</dbReference>
<keyword evidence="9 11" id="KW-0807">Transducer</keyword>
<feature type="transmembrane region" description="Helical" evidence="12">
    <location>
        <begin position="408"/>
        <end position="438"/>
    </location>
</feature>
<feature type="transmembrane region" description="Helical" evidence="12">
    <location>
        <begin position="345"/>
        <end position="370"/>
    </location>
</feature>
<sequence>MHNLICITFPCIQVPIYVTQVFNTLKALHTFMTTYTKINGQMTARIPEISSVTTLDEQQIDYYDSDTGTPIPRQDWIKKFGDRFKKYIEIRERVQQINKIDIAVLMQQFNQSHGVHTYQRMYGCDWDDDTGGSHVFDEHGYDGEDFISLDVKELTYTAHVPQAKPTVLKWNNDRKQLDFLKNYDPECIYWLRVFLDFSKTAFNKTGFHFRETNILWRTNGLKNFSKLVEYREMLPNGDGTFQRTVALKFLPDDWKTNQYACVVEHESLTEPIQKNLTVDDIKSNAPDVSYVVYPVISILVCALTALCVHRHCCNKPKHNYSEYYDNSNDYGSSCNDGNPKPFIRVFFPILYSTAFIVGLIGNALVLWVLIRNHQRSSLTDVCFLNLALCDLLFVVSLPFWAHSVVEEWVFGTFACHAVSGLVMMGLYGSVFFMVLMTLDRYVIMVYKRSICSRHRAKIALALFVWMLSLFASLPNIVFAKVKNENNIITCGSEFPDSSGWTFMYLNVLSLILPLIIVSFCFCRIISIKSEEKHGVIRLLVAVLGVYFLFWTPYNVVMFFKFLQTKGFFGTCEWHVDLSLAMPFVEAIALSHCCLNPIIYTCVGQKFRRAVLTGPKEQFPSTCSPQSPDYSSTLIA</sequence>
<dbReference type="STRING" id="84645.A0A498P3C8"/>
<dbReference type="Gene3D" id="3.30.500.10">
    <property type="entry name" value="MHC class I-like antigen recognition-like"/>
    <property type="match status" value="1"/>
</dbReference>
<name>A0A498P3C8_LABRO</name>
<evidence type="ECO:0000256" key="12">
    <source>
        <dbReference type="SAM" id="Phobius"/>
    </source>
</evidence>
<dbReference type="InterPro" id="IPR003597">
    <property type="entry name" value="Ig_C1-set"/>
</dbReference>
<keyword evidence="15" id="KW-1185">Reference proteome</keyword>